<dbReference type="GO" id="GO:0000978">
    <property type="term" value="F:RNA polymerase II cis-regulatory region sequence-specific DNA binding"/>
    <property type="evidence" value="ECO:0007669"/>
    <property type="project" value="TreeGrafter"/>
</dbReference>
<dbReference type="SUPFAM" id="SSF46689">
    <property type="entry name" value="Homeodomain-like"/>
    <property type="match status" value="2"/>
</dbReference>
<dbReference type="Gene3D" id="1.10.10.60">
    <property type="entry name" value="Homeodomain-like"/>
    <property type="match status" value="2"/>
</dbReference>
<gene>
    <name evidence="4" type="ORF">BSTOLATCC_MIC50818</name>
</gene>
<feature type="domain" description="HTH myb-type" evidence="3">
    <location>
        <begin position="59"/>
        <end position="113"/>
    </location>
</feature>
<dbReference type="PANTHER" id="PTHR45614:SF25">
    <property type="entry name" value="MYB PROTEIN"/>
    <property type="match status" value="1"/>
</dbReference>
<dbReference type="PROSITE" id="PS50090">
    <property type="entry name" value="MYB_LIKE"/>
    <property type="match status" value="2"/>
</dbReference>
<dbReference type="PROSITE" id="PS51294">
    <property type="entry name" value="HTH_MYB"/>
    <property type="match status" value="2"/>
</dbReference>
<evidence type="ECO:0000259" key="3">
    <source>
        <dbReference type="PROSITE" id="PS51294"/>
    </source>
</evidence>
<dbReference type="GO" id="GO:0005634">
    <property type="term" value="C:nucleus"/>
    <property type="evidence" value="ECO:0007669"/>
    <property type="project" value="TreeGrafter"/>
</dbReference>
<name>A0AAU9K024_9CILI</name>
<dbReference type="PANTHER" id="PTHR45614">
    <property type="entry name" value="MYB PROTEIN-RELATED"/>
    <property type="match status" value="1"/>
</dbReference>
<evidence type="ECO:0000256" key="1">
    <source>
        <dbReference type="SAM" id="MobiDB-lite"/>
    </source>
</evidence>
<protein>
    <recommendedName>
        <fullName evidence="6">Myb-like DNA-binding domain containing protein</fullName>
    </recommendedName>
</protein>
<comment type="caution">
    <text evidence="4">The sequence shown here is derived from an EMBL/GenBank/DDBJ whole genome shotgun (WGS) entry which is preliminary data.</text>
</comment>
<evidence type="ECO:0000259" key="2">
    <source>
        <dbReference type="PROSITE" id="PS50090"/>
    </source>
</evidence>
<dbReference type="AlphaFoldDB" id="A0AAU9K024"/>
<dbReference type="EMBL" id="CAJZBQ010000051">
    <property type="protein sequence ID" value="CAG9330218.1"/>
    <property type="molecule type" value="Genomic_DNA"/>
</dbReference>
<dbReference type="InterPro" id="IPR001005">
    <property type="entry name" value="SANT/Myb"/>
</dbReference>
<feature type="domain" description="HTH myb-type" evidence="3">
    <location>
        <begin position="1"/>
        <end position="58"/>
    </location>
</feature>
<evidence type="ECO:0008006" key="6">
    <source>
        <dbReference type="Google" id="ProtNLM"/>
    </source>
</evidence>
<dbReference type="Proteomes" id="UP001162131">
    <property type="component" value="Unassembled WGS sequence"/>
</dbReference>
<dbReference type="CDD" id="cd00167">
    <property type="entry name" value="SANT"/>
    <property type="match status" value="2"/>
</dbReference>
<dbReference type="Pfam" id="PF00249">
    <property type="entry name" value="Myb_DNA-binding"/>
    <property type="match status" value="2"/>
</dbReference>
<feature type="region of interest" description="Disordered" evidence="1">
    <location>
        <begin position="151"/>
        <end position="181"/>
    </location>
</feature>
<evidence type="ECO:0000313" key="4">
    <source>
        <dbReference type="EMBL" id="CAG9330218.1"/>
    </source>
</evidence>
<dbReference type="InterPro" id="IPR050560">
    <property type="entry name" value="MYB_TF"/>
</dbReference>
<reference evidence="4" key="1">
    <citation type="submission" date="2021-09" db="EMBL/GenBank/DDBJ databases">
        <authorList>
            <consortium name="AG Swart"/>
            <person name="Singh M."/>
            <person name="Singh A."/>
            <person name="Seah K."/>
            <person name="Emmerich C."/>
        </authorList>
    </citation>
    <scope>NUCLEOTIDE SEQUENCE</scope>
    <source>
        <strain evidence="4">ATCC30299</strain>
    </source>
</reference>
<dbReference type="GO" id="GO:0000981">
    <property type="term" value="F:DNA-binding transcription factor activity, RNA polymerase II-specific"/>
    <property type="evidence" value="ECO:0007669"/>
    <property type="project" value="TreeGrafter"/>
</dbReference>
<feature type="domain" description="Myb-like" evidence="2">
    <location>
        <begin position="59"/>
        <end position="109"/>
    </location>
</feature>
<organism evidence="4 5">
    <name type="scientific">Blepharisma stoltei</name>
    <dbReference type="NCBI Taxonomy" id="1481888"/>
    <lineage>
        <taxon>Eukaryota</taxon>
        <taxon>Sar</taxon>
        <taxon>Alveolata</taxon>
        <taxon>Ciliophora</taxon>
        <taxon>Postciliodesmatophora</taxon>
        <taxon>Heterotrichea</taxon>
        <taxon>Heterotrichida</taxon>
        <taxon>Blepharismidae</taxon>
        <taxon>Blepharisma</taxon>
    </lineage>
</organism>
<proteinExistence type="predicted"/>
<dbReference type="SMART" id="SM00717">
    <property type="entry name" value="SANT"/>
    <property type="match status" value="2"/>
</dbReference>
<feature type="domain" description="Myb-like" evidence="2">
    <location>
        <begin position="1"/>
        <end position="58"/>
    </location>
</feature>
<sequence>MSSNDRRTWSLEEDEAIKELVLGMGISKWCQVAGLLKKQYGIKNRTGKQCRERWHNHLDPSINRDPWTPKEDKLILELQKKHGNSWSEIAKFLPGRTDNAIKNRFYSTIRRNLRKFNRKRPKSLKITGPLKSILKDSETVELIFKEKAPPRRKAYKDEEDSSDSESLSGSFEELEQQKGDTKNIAISETDETALSVTNTCTVLQENIQNIDAYNTTYSSSVECSYPFVNYRNAIQWQYYTSAWASYMNLNMIQQFQRLLSQ</sequence>
<accession>A0AAU9K024</accession>
<dbReference type="InterPro" id="IPR009057">
    <property type="entry name" value="Homeodomain-like_sf"/>
</dbReference>
<evidence type="ECO:0000313" key="5">
    <source>
        <dbReference type="Proteomes" id="UP001162131"/>
    </source>
</evidence>
<dbReference type="InterPro" id="IPR017930">
    <property type="entry name" value="Myb_dom"/>
</dbReference>
<keyword evidence="5" id="KW-1185">Reference proteome</keyword>